<dbReference type="AlphaFoldDB" id="A0A179BPS1"/>
<sequence length="63" mass="6865">MGFEQLLQLMAVIRLKALALIGAAMEHDAAVASAAKFSIFDSFMCWFLPVSATFTFHINAKTA</sequence>
<protein>
    <submittedName>
        <fullName evidence="1">Uncharacterized protein</fullName>
    </submittedName>
</protein>
<evidence type="ECO:0000313" key="2">
    <source>
        <dbReference type="Proteomes" id="UP000078302"/>
    </source>
</evidence>
<keyword evidence="2" id="KW-1185">Reference proteome</keyword>
<dbReference type="Proteomes" id="UP000078302">
    <property type="component" value="Unassembled WGS sequence"/>
</dbReference>
<proteinExistence type="predicted"/>
<comment type="caution">
    <text evidence="1">The sequence shown here is derived from an EMBL/GenBank/DDBJ whole genome shotgun (WGS) entry which is preliminary data.</text>
</comment>
<accession>A0A179BPS1</accession>
<evidence type="ECO:0000313" key="1">
    <source>
        <dbReference type="EMBL" id="OAP93285.1"/>
    </source>
</evidence>
<gene>
    <name evidence="1" type="ORF">A4H96_00665</name>
</gene>
<name>A0A179BPS1_ACIFR</name>
<dbReference type="EMBL" id="LVXZ01000012">
    <property type="protein sequence ID" value="OAP93285.1"/>
    <property type="molecule type" value="Genomic_DNA"/>
</dbReference>
<organism evidence="1 2">
    <name type="scientific">Acidithiobacillus ferrooxidans</name>
    <name type="common">Thiobacillus ferrooxidans</name>
    <dbReference type="NCBI Taxonomy" id="920"/>
    <lineage>
        <taxon>Bacteria</taxon>
        <taxon>Pseudomonadati</taxon>
        <taxon>Pseudomonadota</taxon>
        <taxon>Acidithiobacillia</taxon>
        <taxon>Acidithiobacillales</taxon>
        <taxon>Acidithiobacillaceae</taxon>
        <taxon>Acidithiobacillus</taxon>
    </lineage>
</organism>
<reference evidence="1 2" key="1">
    <citation type="submission" date="2016-04" db="EMBL/GenBank/DDBJ databases">
        <title>Acidithiobacillus ferrooxidans genome sequencing and assembly.</title>
        <authorList>
            <person name="Zhou Z."/>
        </authorList>
    </citation>
    <scope>NUCLEOTIDE SEQUENCE [LARGE SCALE GENOMIC DNA]</scope>
    <source>
        <strain evidence="1 2">BY0502</strain>
    </source>
</reference>